<evidence type="ECO:0000313" key="1">
    <source>
        <dbReference type="EMBL" id="KYQ51404.1"/>
    </source>
</evidence>
<keyword evidence="2" id="KW-1185">Reference proteome</keyword>
<proteinExistence type="predicted"/>
<dbReference type="Proteomes" id="UP000075809">
    <property type="component" value="Unassembled WGS sequence"/>
</dbReference>
<sequence length="179" mass="20350">GTYSIDSIKKKWKSPSDSFRIYPKKEQAASGSAATSGRRPWIHLQRMHFLRDLQLQSKYICINDNNTNYYNIDSDCNDLMDMASSICDNSNSSSSSIDHVSRKRRFSEDSALDRIADSLSISFNMDQIKQMLPPAQAAFDKPTIIGNMIAAQLREIDPELHDEVTLQLLKVTMDAKRKK</sequence>
<feature type="non-terminal residue" evidence="1">
    <location>
        <position position="1"/>
    </location>
</feature>
<gene>
    <name evidence="1" type="ORF">ALC60_09492</name>
</gene>
<name>A0A151WU90_9HYME</name>
<accession>A0A151WU90</accession>
<organism evidence="1 2">
    <name type="scientific">Mycetomoellerius zeteki</name>
    <dbReference type="NCBI Taxonomy" id="64791"/>
    <lineage>
        <taxon>Eukaryota</taxon>
        <taxon>Metazoa</taxon>
        <taxon>Ecdysozoa</taxon>
        <taxon>Arthropoda</taxon>
        <taxon>Hexapoda</taxon>
        <taxon>Insecta</taxon>
        <taxon>Pterygota</taxon>
        <taxon>Neoptera</taxon>
        <taxon>Endopterygota</taxon>
        <taxon>Hymenoptera</taxon>
        <taxon>Apocrita</taxon>
        <taxon>Aculeata</taxon>
        <taxon>Formicoidea</taxon>
        <taxon>Formicidae</taxon>
        <taxon>Myrmicinae</taxon>
        <taxon>Mycetomoellerius</taxon>
    </lineage>
</organism>
<dbReference type="EMBL" id="KQ982740">
    <property type="protein sequence ID" value="KYQ51404.1"/>
    <property type="molecule type" value="Genomic_DNA"/>
</dbReference>
<dbReference type="STRING" id="64791.A0A151WU90"/>
<reference evidence="1 2" key="1">
    <citation type="submission" date="2015-09" db="EMBL/GenBank/DDBJ databases">
        <title>Trachymyrmex zeteki WGS genome.</title>
        <authorList>
            <person name="Nygaard S."/>
            <person name="Hu H."/>
            <person name="Boomsma J."/>
            <person name="Zhang G."/>
        </authorList>
    </citation>
    <scope>NUCLEOTIDE SEQUENCE [LARGE SCALE GENOMIC DNA]</scope>
    <source>
        <strain evidence="1">Tzet28-1</strain>
        <tissue evidence="1">Whole body</tissue>
    </source>
</reference>
<evidence type="ECO:0000313" key="2">
    <source>
        <dbReference type="Proteomes" id="UP000075809"/>
    </source>
</evidence>
<evidence type="ECO:0008006" key="3">
    <source>
        <dbReference type="Google" id="ProtNLM"/>
    </source>
</evidence>
<protein>
    <recommendedName>
        <fullName evidence="3">MADF domain-containing protein</fullName>
    </recommendedName>
</protein>
<dbReference type="AlphaFoldDB" id="A0A151WU90"/>